<feature type="binding site" evidence="5">
    <location>
        <position position="284"/>
    </location>
    <ligand>
        <name>S-adenosyl-L-methionine</name>
        <dbReference type="ChEBI" id="CHEBI:59789"/>
    </ligand>
</feature>
<gene>
    <name evidence="7" type="ORF">HNP73_000921</name>
</gene>
<dbReference type="Pfam" id="PF01189">
    <property type="entry name" value="Methyltr_RsmB-F"/>
    <property type="match status" value="1"/>
</dbReference>
<feature type="domain" description="SAM-dependent MTase RsmB/NOP-type" evidence="6">
    <location>
        <begin position="125"/>
        <end position="403"/>
    </location>
</feature>
<dbReference type="InterPro" id="IPR006027">
    <property type="entry name" value="NusB_RsmB_TIM44"/>
</dbReference>
<feature type="binding site" evidence="5">
    <location>
        <begin position="221"/>
        <end position="227"/>
    </location>
    <ligand>
        <name>S-adenosyl-L-methionine</name>
        <dbReference type="ChEBI" id="CHEBI:59789"/>
    </ligand>
</feature>
<comment type="similarity">
    <text evidence="5">Belongs to the class I-like SAM-binding methyltransferase superfamily. RsmB/NOP family.</text>
</comment>
<dbReference type="InterPro" id="IPR001678">
    <property type="entry name" value="MeTrfase_RsmB-F_NOP2_dom"/>
</dbReference>
<accession>A0A840SJQ8</accession>
<dbReference type="PANTHER" id="PTHR22807">
    <property type="entry name" value="NOP2 YEAST -RELATED NOL1/NOP2/FMU SUN DOMAIN-CONTAINING"/>
    <property type="match status" value="1"/>
</dbReference>
<dbReference type="PROSITE" id="PS51686">
    <property type="entry name" value="SAM_MT_RSMB_NOP"/>
    <property type="match status" value="1"/>
</dbReference>
<feature type="binding site" evidence="5">
    <location>
        <position position="268"/>
    </location>
    <ligand>
        <name>S-adenosyl-L-methionine</name>
        <dbReference type="ChEBI" id="CHEBI:59789"/>
    </ligand>
</feature>
<evidence type="ECO:0000259" key="6">
    <source>
        <dbReference type="PROSITE" id="PS51686"/>
    </source>
</evidence>
<keyword evidence="1 5" id="KW-0489">Methyltransferase</keyword>
<evidence type="ECO:0000256" key="3">
    <source>
        <dbReference type="ARBA" id="ARBA00022691"/>
    </source>
</evidence>
<dbReference type="EMBL" id="JACHFM010000001">
    <property type="protein sequence ID" value="MBB5221000.1"/>
    <property type="molecule type" value="Genomic_DNA"/>
</dbReference>
<proteinExistence type="inferred from homology"/>
<keyword evidence="8" id="KW-1185">Reference proteome</keyword>
<protein>
    <submittedName>
        <fullName evidence="7">16S rRNA (Cytosine967-C5)-methyltransferase</fullName>
        <ecNumber evidence="7">2.1.1.176</ecNumber>
    </submittedName>
</protein>
<feature type="binding site" evidence="5">
    <location>
        <position position="242"/>
    </location>
    <ligand>
        <name>S-adenosyl-L-methionine</name>
        <dbReference type="ChEBI" id="CHEBI:59789"/>
    </ligand>
</feature>
<dbReference type="InterPro" id="IPR035926">
    <property type="entry name" value="NusB-like_sf"/>
</dbReference>
<dbReference type="Gene3D" id="1.10.940.10">
    <property type="entry name" value="NusB-like"/>
    <property type="match status" value="1"/>
</dbReference>
<dbReference type="GO" id="GO:0003723">
    <property type="term" value="F:RNA binding"/>
    <property type="evidence" value="ECO:0007669"/>
    <property type="project" value="UniProtKB-UniRule"/>
</dbReference>
<feature type="active site" description="Nucleophile" evidence="5">
    <location>
        <position position="335"/>
    </location>
</feature>
<dbReference type="InterPro" id="IPR029063">
    <property type="entry name" value="SAM-dependent_MTases_sf"/>
</dbReference>
<dbReference type="GO" id="GO:0006355">
    <property type="term" value="P:regulation of DNA-templated transcription"/>
    <property type="evidence" value="ECO:0007669"/>
    <property type="project" value="InterPro"/>
</dbReference>
<dbReference type="CDD" id="cd02440">
    <property type="entry name" value="AdoMet_MTases"/>
    <property type="match status" value="1"/>
</dbReference>
<keyword evidence="2 5" id="KW-0808">Transferase</keyword>
<dbReference type="AlphaFoldDB" id="A0A840SJQ8"/>
<comment type="caution">
    <text evidence="7">The sequence shown here is derived from an EMBL/GenBank/DDBJ whole genome shotgun (WGS) entry which is preliminary data.</text>
</comment>
<dbReference type="EC" id="2.1.1.176" evidence="7"/>
<organism evidence="7 8">
    <name type="scientific">Amaricoccus macauensis</name>
    <dbReference type="NCBI Taxonomy" id="57001"/>
    <lineage>
        <taxon>Bacteria</taxon>
        <taxon>Pseudomonadati</taxon>
        <taxon>Pseudomonadota</taxon>
        <taxon>Alphaproteobacteria</taxon>
        <taxon>Rhodobacterales</taxon>
        <taxon>Paracoccaceae</taxon>
        <taxon>Amaricoccus</taxon>
    </lineage>
</organism>
<evidence type="ECO:0000313" key="7">
    <source>
        <dbReference type="EMBL" id="MBB5221000.1"/>
    </source>
</evidence>
<dbReference type="GO" id="GO:0008173">
    <property type="term" value="F:RNA methyltransferase activity"/>
    <property type="evidence" value="ECO:0007669"/>
    <property type="project" value="InterPro"/>
</dbReference>
<evidence type="ECO:0000256" key="4">
    <source>
        <dbReference type="ARBA" id="ARBA00022884"/>
    </source>
</evidence>
<dbReference type="PANTHER" id="PTHR22807:SF61">
    <property type="entry name" value="NOL1_NOP2_SUN FAMILY PROTEIN _ ANTITERMINATION NUSB DOMAIN-CONTAINING PROTEIN"/>
    <property type="match status" value="1"/>
</dbReference>
<keyword evidence="4 5" id="KW-0694">RNA-binding</keyword>
<evidence type="ECO:0000256" key="1">
    <source>
        <dbReference type="ARBA" id="ARBA00022603"/>
    </source>
</evidence>
<evidence type="ECO:0000256" key="5">
    <source>
        <dbReference type="PROSITE-ProRule" id="PRU01023"/>
    </source>
</evidence>
<keyword evidence="3 5" id="KW-0949">S-adenosyl-L-methionine</keyword>
<dbReference type="Gene3D" id="3.40.50.150">
    <property type="entry name" value="Vaccinia Virus protein VP39"/>
    <property type="match status" value="1"/>
</dbReference>
<evidence type="ECO:0000313" key="8">
    <source>
        <dbReference type="Proteomes" id="UP000549457"/>
    </source>
</evidence>
<reference evidence="7 8" key="1">
    <citation type="submission" date="2020-08" db="EMBL/GenBank/DDBJ databases">
        <title>Genomic Encyclopedia of Type Strains, Phase IV (KMG-IV): sequencing the most valuable type-strain genomes for metagenomic binning, comparative biology and taxonomic classification.</title>
        <authorList>
            <person name="Goeker M."/>
        </authorList>
    </citation>
    <scope>NUCLEOTIDE SEQUENCE [LARGE SCALE GENOMIC DNA]</scope>
    <source>
        <strain evidence="7 8">DSM 101730</strain>
    </source>
</reference>
<dbReference type="PRINTS" id="PR02008">
    <property type="entry name" value="RCMTFAMILY"/>
</dbReference>
<evidence type="ECO:0000256" key="2">
    <source>
        <dbReference type="ARBA" id="ARBA00022679"/>
    </source>
</evidence>
<dbReference type="SUPFAM" id="SSF48013">
    <property type="entry name" value="NusB-like"/>
    <property type="match status" value="1"/>
</dbReference>
<dbReference type="Pfam" id="PF01029">
    <property type="entry name" value="NusB"/>
    <property type="match status" value="1"/>
</dbReference>
<dbReference type="Proteomes" id="UP000549457">
    <property type="component" value="Unassembled WGS sequence"/>
</dbReference>
<dbReference type="InterPro" id="IPR023267">
    <property type="entry name" value="RCMT"/>
</dbReference>
<name>A0A840SJQ8_9RHOB</name>
<sequence>MLRDHRALGDQIGSLDRLAPPDRARAQALATATLRHLGRIDAFLDHFLTRRPPAPALDALRLATTELRVHGIPPHAAVDAAVRLVSAGKNRTLAGLVNAVARRVADAAELWEATPEAPLADWLARPIAAAWGKAAAERIALVSRQPSPVDLTLRDPSTASALAAELGATLLPTGSLRLATPGQVSALPGFDAGAWWVQDAAAALPMRLLPDVAGRRVLDLCAAPGGKSLQLAAAGAEVTSLDISEARLGRLRDNLARTQLAAELVAADALAWTPDAPYDAILLDAPCSASGTLRRHPDLAYLPRDLAPLITLQDALLDRAWGWLAPGGHLVFCTCSLFPAEGEERIARFLAGHPEATVLPADPARLGVEPAWIDASGALRTRPDFWPGEGGVDGFYAACITAPS</sequence>
<dbReference type="InterPro" id="IPR049560">
    <property type="entry name" value="MeTrfase_RsmB-F_NOP2_cat"/>
</dbReference>
<dbReference type="SUPFAM" id="SSF53335">
    <property type="entry name" value="S-adenosyl-L-methionine-dependent methyltransferases"/>
    <property type="match status" value="1"/>
</dbReference>
<dbReference type="GO" id="GO:0001510">
    <property type="term" value="P:RNA methylation"/>
    <property type="evidence" value="ECO:0007669"/>
    <property type="project" value="InterPro"/>
</dbReference>